<feature type="transmembrane region" description="Helical" evidence="2">
    <location>
        <begin position="273"/>
        <end position="290"/>
    </location>
</feature>
<protein>
    <recommendedName>
        <fullName evidence="5">Galactan 5-O-arabinofuranosyltransferase</fullName>
    </recommendedName>
</protein>
<feature type="transmembrane region" description="Helical" evidence="2">
    <location>
        <begin position="296"/>
        <end position="312"/>
    </location>
</feature>
<evidence type="ECO:0000313" key="3">
    <source>
        <dbReference type="EMBL" id="KMO99422.1"/>
    </source>
</evidence>
<keyword evidence="2" id="KW-0812">Transmembrane</keyword>
<feature type="transmembrane region" description="Helical" evidence="2">
    <location>
        <begin position="168"/>
        <end position="185"/>
    </location>
</feature>
<evidence type="ECO:0000256" key="1">
    <source>
        <dbReference type="SAM" id="MobiDB-lite"/>
    </source>
</evidence>
<dbReference type="OrthoDB" id="3918253at2"/>
<keyword evidence="4" id="KW-1185">Reference proteome</keyword>
<feature type="compositionally biased region" description="Low complexity" evidence="1">
    <location>
        <begin position="24"/>
        <end position="36"/>
    </location>
</feature>
<feature type="region of interest" description="Disordered" evidence="1">
    <location>
        <begin position="610"/>
        <end position="642"/>
    </location>
</feature>
<feature type="transmembrane region" description="Helical" evidence="2">
    <location>
        <begin position="454"/>
        <end position="471"/>
    </location>
</feature>
<organism evidence="3 4">
    <name type="scientific">Streptomyces roseus</name>
    <dbReference type="NCBI Taxonomy" id="66430"/>
    <lineage>
        <taxon>Bacteria</taxon>
        <taxon>Bacillati</taxon>
        <taxon>Actinomycetota</taxon>
        <taxon>Actinomycetes</taxon>
        <taxon>Kitasatosporales</taxon>
        <taxon>Streptomycetaceae</taxon>
        <taxon>Streptomyces</taxon>
    </lineage>
</organism>
<evidence type="ECO:0008006" key="5">
    <source>
        <dbReference type="Google" id="ProtNLM"/>
    </source>
</evidence>
<feature type="transmembrane region" description="Helical" evidence="2">
    <location>
        <begin position="84"/>
        <end position="102"/>
    </location>
</feature>
<evidence type="ECO:0000313" key="4">
    <source>
        <dbReference type="Proteomes" id="UP000035932"/>
    </source>
</evidence>
<dbReference type="EMBL" id="LFML01000009">
    <property type="protein sequence ID" value="KMO99422.1"/>
    <property type="molecule type" value="Genomic_DNA"/>
</dbReference>
<sequence>MTHLAPEVVGASGTAHSRTGTGTPAAGPLSSPSAARRPWTSRRRVLAVAEGVVSLTAALGYMLLSRRIDVNPVVRLGQVSGLATLQMYAALIGLPLLGLLLYTAHRGAARRHQLVKRMVCAALAGLATGVIAGGIVVALHGTPHPLGGQEGDPGVLIDMANSFLHHEGMSGIYPPAFPALMALWAKIRYNGRGETGFALHDLQIFFTAVAGPMAYLAWRILLRPFWALLIAVPAAVLFLDPIRPYSHIVMIVLLPLLGYWLREMRLAGRRGTRHLLVRGLVLGVTFGALFLWYSGWYIWAAPGALVAALFFFPWRQGAATVRKAALYIGVTLLSAGVVGAPLLYQMARLGADNPDRYAFLAVYADPGYVLGWVSDRSGTLTYQTWPVAGEMAGQSGFALLLLFGVGLGLGLGMRNIMVRTAAAVLAGAWLARFWFAGHMAQDKAIQLYPRTTWIIMYCLMILAVLGMMAVVNRGSGWVERTLRPRGAAPASDSVSGSASAAGLARVVPPRVVRQLAAGMVCVVALFATMGASWSANRYMPSSDVDTMGIDAYRAHVIKERDGSCPRFSPRPTCWDIEKDDWKPGPIQNFIWCAGIVADDWPAVCGMEAPKRVRSRADIERDAEADRLARKEAAQKEKDAQKR</sequence>
<gene>
    <name evidence="3" type="ORF">ACS04_02455</name>
</gene>
<keyword evidence="2" id="KW-1133">Transmembrane helix</keyword>
<dbReference type="Proteomes" id="UP000035932">
    <property type="component" value="Unassembled WGS sequence"/>
</dbReference>
<evidence type="ECO:0000256" key="2">
    <source>
        <dbReference type="SAM" id="Phobius"/>
    </source>
</evidence>
<feature type="transmembrane region" description="Helical" evidence="2">
    <location>
        <begin position="416"/>
        <end position="434"/>
    </location>
</feature>
<dbReference type="AlphaFoldDB" id="A0A0J6XYS8"/>
<feature type="transmembrane region" description="Helical" evidence="2">
    <location>
        <begin position="45"/>
        <end position="64"/>
    </location>
</feature>
<reference evidence="3 4" key="1">
    <citation type="submission" date="2015-06" db="EMBL/GenBank/DDBJ databases">
        <title>Recapitulation of the evolution of biosynthetic gene clusters reveals hidden chemical diversity on bacterial genomes.</title>
        <authorList>
            <person name="Cruz-Morales P."/>
            <person name="Martinez-Guerrero C."/>
            <person name="Morales-Escalante M.A."/>
            <person name="Yanez-Guerra L.A."/>
            <person name="Kopp J.F."/>
            <person name="Feldmann J."/>
            <person name="Ramos-Aboites H.E."/>
            <person name="Barona-Gomez F."/>
        </authorList>
    </citation>
    <scope>NUCLEOTIDE SEQUENCE [LARGE SCALE GENOMIC DNA]</scope>
    <source>
        <strain evidence="3 4">ATCC 31245</strain>
    </source>
</reference>
<dbReference type="RefSeq" id="WP_048474785.1">
    <property type="nucleotide sequence ID" value="NZ_JBIRUD010000023.1"/>
</dbReference>
<accession>A0A0J6XYS8</accession>
<feature type="transmembrane region" description="Helical" evidence="2">
    <location>
        <begin position="391"/>
        <end position="409"/>
    </location>
</feature>
<dbReference type="PATRIC" id="fig|66430.4.peg.7270"/>
<proteinExistence type="predicted"/>
<feature type="region of interest" description="Disordered" evidence="1">
    <location>
        <begin position="1"/>
        <end position="36"/>
    </location>
</feature>
<feature type="transmembrane region" description="Helical" evidence="2">
    <location>
        <begin position="515"/>
        <end position="535"/>
    </location>
</feature>
<feature type="transmembrane region" description="Helical" evidence="2">
    <location>
        <begin position="220"/>
        <end position="239"/>
    </location>
</feature>
<name>A0A0J6XYS8_9ACTN</name>
<feature type="transmembrane region" description="Helical" evidence="2">
    <location>
        <begin position="324"/>
        <end position="344"/>
    </location>
</feature>
<comment type="caution">
    <text evidence="3">The sequence shown here is derived from an EMBL/GenBank/DDBJ whole genome shotgun (WGS) entry which is preliminary data.</text>
</comment>
<feature type="transmembrane region" description="Helical" evidence="2">
    <location>
        <begin position="245"/>
        <end position="261"/>
    </location>
</feature>
<keyword evidence="2" id="KW-0472">Membrane</keyword>
<feature type="transmembrane region" description="Helical" evidence="2">
    <location>
        <begin position="114"/>
        <end position="139"/>
    </location>
</feature>